<comment type="caution">
    <text evidence="3">The sequence shown here is derived from an EMBL/GenBank/DDBJ whole genome shotgun (WGS) entry which is preliminary data.</text>
</comment>
<evidence type="ECO:0000256" key="1">
    <source>
        <dbReference type="SAM" id="MobiDB-lite"/>
    </source>
</evidence>
<sequence length="155" mass="17587">MVTSRKKGKKEKKKKIQPRFSTRKQHSSLSELVIPQSSRNFRLRGIYPRVSDTSKIETAARIIYHGRLSLPPSPSPPPRRVLLRAKPSLSSSSLGEPPLPSDTADEKKVLIFKENVNKKKSREFGLNMKKKKKKHAWALWYNTVGICSTPLLVGK</sequence>
<evidence type="ECO:0000313" key="4">
    <source>
        <dbReference type="Proteomes" id="UP001054945"/>
    </source>
</evidence>
<name>A0AAV4MH29_CAEEX</name>
<dbReference type="Proteomes" id="UP001054945">
    <property type="component" value="Unassembled WGS sequence"/>
</dbReference>
<keyword evidence="2" id="KW-1133">Transmembrane helix</keyword>
<feature type="transmembrane region" description="Helical" evidence="2">
    <location>
        <begin position="136"/>
        <end position="153"/>
    </location>
</feature>
<feature type="region of interest" description="Disordered" evidence="1">
    <location>
        <begin position="67"/>
        <end position="105"/>
    </location>
</feature>
<organism evidence="3 4">
    <name type="scientific">Caerostris extrusa</name>
    <name type="common">Bark spider</name>
    <name type="synonym">Caerostris bankana</name>
    <dbReference type="NCBI Taxonomy" id="172846"/>
    <lineage>
        <taxon>Eukaryota</taxon>
        <taxon>Metazoa</taxon>
        <taxon>Ecdysozoa</taxon>
        <taxon>Arthropoda</taxon>
        <taxon>Chelicerata</taxon>
        <taxon>Arachnida</taxon>
        <taxon>Araneae</taxon>
        <taxon>Araneomorphae</taxon>
        <taxon>Entelegynae</taxon>
        <taxon>Araneoidea</taxon>
        <taxon>Araneidae</taxon>
        <taxon>Caerostris</taxon>
    </lineage>
</organism>
<dbReference type="AlphaFoldDB" id="A0AAV4MH29"/>
<feature type="compositionally biased region" description="Basic residues" evidence="1">
    <location>
        <begin position="1"/>
        <end position="26"/>
    </location>
</feature>
<proteinExistence type="predicted"/>
<dbReference type="EMBL" id="BPLR01002201">
    <property type="protein sequence ID" value="GIX71208.1"/>
    <property type="molecule type" value="Genomic_DNA"/>
</dbReference>
<evidence type="ECO:0000256" key="2">
    <source>
        <dbReference type="SAM" id="Phobius"/>
    </source>
</evidence>
<feature type="compositionally biased region" description="Low complexity" evidence="1">
    <location>
        <begin position="87"/>
        <end position="96"/>
    </location>
</feature>
<evidence type="ECO:0000313" key="3">
    <source>
        <dbReference type="EMBL" id="GIX71208.1"/>
    </source>
</evidence>
<keyword evidence="2" id="KW-0812">Transmembrane</keyword>
<reference evidence="3 4" key="1">
    <citation type="submission" date="2021-06" db="EMBL/GenBank/DDBJ databases">
        <title>Caerostris extrusa draft genome.</title>
        <authorList>
            <person name="Kono N."/>
            <person name="Arakawa K."/>
        </authorList>
    </citation>
    <scope>NUCLEOTIDE SEQUENCE [LARGE SCALE GENOMIC DNA]</scope>
</reference>
<keyword evidence="2" id="KW-0472">Membrane</keyword>
<keyword evidence="4" id="KW-1185">Reference proteome</keyword>
<feature type="region of interest" description="Disordered" evidence="1">
    <location>
        <begin position="1"/>
        <end position="33"/>
    </location>
</feature>
<gene>
    <name evidence="3" type="ORF">CEXT_487111</name>
</gene>
<protein>
    <submittedName>
        <fullName evidence="3">Uncharacterized protein</fullName>
    </submittedName>
</protein>
<accession>A0AAV4MH29</accession>